<evidence type="ECO:0000256" key="3">
    <source>
        <dbReference type="ARBA" id="ARBA00023015"/>
    </source>
</evidence>
<organism evidence="6 7">
    <name type="scientific">Anaerosphaera aminiphila DSM 21120</name>
    <dbReference type="NCBI Taxonomy" id="1120995"/>
    <lineage>
        <taxon>Bacteria</taxon>
        <taxon>Bacillati</taxon>
        <taxon>Bacillota</taxon>
        <taxon>Tissierellia</taxon>
        <taxon>Tissierellales</taxon>
        <taxon>Peptoniphilaceae</taxon>
        <taxon>Anaerosphaera</taxon>
    </lineage>
</organism>
<dbReference type="PROSITE" id="PS50045">
    <property type="entry name" value="SIGMA54_INTERACT_4"/>
    <property type="match status" value="1"/>
</dbReference>
<dbReference type="GO" id="GO:0005524">
    <property type="term" value="F:ATP binding"/>
    <property type="evidence" value="ECO:0007669"/>
    <property type="project" value="UniProtKB-KW"/>
</dbReference>
<dbReference type="SUPFAM" id="SSF46689">
    <property type="entry name" value="Homeodomain-like"/>
    <property type="match status" value="1"/>
</dbReference>
<keyword evidence="2" id="KW-0067">ATP-binding</keyword>
<evidence type="ECO:0000256" key="1">
    <source>
        <dbReference type="ARBA" id="ARBA00022741"/>
    </source>
</evidence>
<evidence type="ECO:0000313" key="6">
    <source>
        <dbReference type="EMBL" id="SHH17166.1"/>
    </source>
</evidence>
<dbReference type="FunFam" id="3.40.50.300:FF:000006">
    <property type="entry name" value="DNA-binding transcriptional regulator NtrC"/>
    <property type="match status" value="1"/>
</dbReference>
<proteinExistence type="predicted"/>
<dbReference type="SUPFAM" id="SSF52540">
    <property type="entry name" value="P-loop containing nucleoside triphosphate hydrolases"/>
    <property type="match status" value="1"/>
</dbReference>
<dbReference type="GO" id="GO:0043565">
    <property type="term" value="F:sequence-specific DNA binding"/>
    <property type="evidence" value="ECO:0007669"/>
    <property type="project" value="InterPro"/>
</dbReference>
<dbReference type="Gene3D" id="1.10.8.60">
    <property type="match status" value="1"/>
</dbReference>
<dbReference type="SMART" id="SM00382">
    <property type="entry name" value="AAA"/>
    <property type="match status" value="1"/>
</dbReference>
<dbReference type="InterPro" id="IPR002197">
    <property type="entry name" value="HTH_Fis"/>
</dbReference>
<dbReference type="STRING" id="1120995.SAMN02745245_00728"/>
<dbReference type="InterPro" id="IPR058031">
    <property type="entry name" value="AAA_lid_NorR"/>
</dbReference>
<dbReference type="InterPro" id="IPR025944">
    <property type="entry name" value="Sigma_54_int_dom_CS"/>
</dbReference>
<dbReference type="Pfam" id="PF00158">
    <property type="entry name" value="Sigma54_activat"/>
    <property type="match status" value="1"/>
</dbReference>
<dbReference type="Gene3D" id="3.30.450.40">
    <property type="match status" value="1"/>
</dbReference>
<feature type="domain" description="Sigma-54 factor interaction" evidence="5">
    <location>
        <begin position="269"/>
        <end position="499"/>
    </location>
</feature>
<dbReference type="RefSeq" id="WP_073183858.1">
    <property type="nucleotide sequence ID" value="NZ_FQXI01000003.1"/>
</dbReference>
<accession>A0A1M5QTG5</accession>
<dbReference type="Gene3D" id="1.10.10.60">
    <property type="entry name" value="Homeodomain-like"/>
    <property type="match status" value="1"/>
</dbReference>
<keyword evidence="7" id="KW-1185">Reference proteome</keyword>
<dbReference type="CDD" id="cd00009">
    <property type="entry name" value="AAA"/>
    <property type="match status" value="1"/>
</dbReference>
<keyword evidence="6" id="KW-0238">DNA-binding</keyword>
<dbReference type="PANTHER" id="PTHR32071">
    <property type="entry name" value="TRANSCRIPTIONAL REGULATORY PROTEIN"/>
    <property type="match status" value="1"/>
</dbReference>
<evidence type="ECO:0000313" key="7">
    <source>
        <dbReference type="Proteomes" id="UP000184032"/>
    </source>
</evidence>
<dbReference type="Pfam" id="PF02954">
    <property type="entry name" value="HTH_8"/>
    <property type="match status" value="1"/>
</dbReference>
<dbReference type="AlphaFoldDB" id="A0A1M5QTG5"/>
<dbReference type="Gene3D" id="3.40.50.300">
    <property type="entry name" value="P-loop containing nucleotide triphosphate hydrolases"/>
    <property type="match status" value="1"/>
</dbReference>
<dbReference type="InterPro" id="IPR025662">
    <property type="entry name" value="Sigma_54_int_dom_ATP-bd_1"/>
</dbReference>
<dbReference type="GO" id="GO:0006355">
    <property type="term" value="P:regulation of DNA-templated transcription"/>
    <property type="evidence" value="ECO:0007669"/>
    <property type="project" value="InterPro"/>
</dbReference>
<dbReference type="PANTHER" id="PTHR32071:SF57">
    <property type="entry name" value="C4-DICARBOXYLATE TRANSPORT TRANSCRIPTIONAL REGULATORY PROTEIN DCTD"/>
    <property type="match status" value="1"/>
</dbReference>
<keyword evidence="1" id="KW-0547">Nucleotide-binding</keyword>
<sequence length="578" mass="65084">MHRYDLTKISDEIQDYAEAVSKIANAEVEVVDVDLRRIAGTGYYKDKIGRDMSSKGYVYKHVIESKNLAVITNPGENELCLNCPDADNCVETFEVSTPILLDDEVIGVLGLIGLNDLSRELLDKNLDNYLDFINQITNFISTMMINYYREEDTASYMEALKTTVSYLSEAVLVLDIDDKIRISNKSAESQLGLDENCQGMKINHSPAGDKVAADGSEYYIDVNGHRKYVVGNILGMENPKLNKILIFDGIKKVKSDLYDLTSTFDTGSIIGSSKETKQLLDQIKLISNSNSTILITGESGTGKELIATSIWKSGDRANNRFISINCAAIPETLLESELFGYTKGAFTGADSRGKIGKFELANSGIIFLDEIGDMPIHLQSKILRVLENRVVTRLGSNKEIPLNVKVIAATNKDLTKMIRDGKFREDLYYRLNVIPIEALPLRKRKEDIIDLTQFFIKRYSNLFNKKYVKMEPGVLDTLMDYWWPGNVRELENAVEFMINMMGPDGILTKETLPKDFALSRNDGKIDSNIRTLAELEKMEINKALNKYGRSTDGKKRIAETLNIGVATLYRKMKQYEIE</sequence>
<protein>
    <submittedName>
        <fullName evidence="6">Transcriptional regulator containing PAS, AAA-type ATPase, and DNA-binding Fis domains</fullName>
    </submittedName>
</protein>
<gene>
    <name evidence="6" type="ORF">SAMN02745245_00728</name>
</gene>
<keyword evidence="3" id="KW-0805">Transcription regulation</keyword>
<dbReference type="InterPro" id="IPR027417">
    <property type="entry name" value="P-loop_NTPase"/>
</dbReference>
<dbReference type="PROSITE" id="PS00675">
    <property type="entry name" value="SIGMA54_INTERACT_1"/>
    <property type="match status" value="1"/>
</dbReference>
<name>A0A1M5QTG5_9FIRM</name>
<dbReference type="Proteomes" id="UP000184032">
    <property type="component" value="Unassembled WGS sequence"/>
</dbReference>
<dbReference type="InterPro" id="IPR029016">
    <property type="entry name" value="GAF-like_dom_sf"/>
</dbReference>
<evidence type="ECO:0000256" key="4">
    <source>
        <dbReference type="ARBA" id="ARBA00023163"/>
    </source>
</evidence>
<dbReference type="InterPro" id="IPR002078">
    <property type="entry name" value="Sigma_54_int"/>
</dbReference>
<dbReference type="InterPro" id="IPR009057">
    <property type="entry name" value="Homeodomain-like_sf"/>
</dbReference>
<keyword evidence="4" id="KW-0804">Transcription</keyword>
<dbReference type="Pfam" id="PF25601">
    <property type="entry name" value="AAA_lid_14"/>
    <property type="match status" value="1"/>
</dbReference>
<dbReference type="OrthoDB" id="5411866at2"/>
<dbReference type="EMBL" id="FQXI01000003">
    <property type="protein sequence ID" value="SHH17166.1"/>
    <property type="molecule type" value="Genomic_DNA"/>
</dbReference>
<evidence type="ECO:0000256" key="2">
    <source>
        <dbReference type="ARBA" id="ARBA00022840"/>
    </source>
</evidence>
<evidence type="ECO:0000259" key="5">
    <source>
        <dbReference type="PROSITE" id="PS50045"/>
    </source>
</evidence>
<dbReference type="InterPro" id="IPR003593">
    <property type="entry name" value="AAA+_ATPase"/>
</dbReference>
<reference evidence="7" key="1">
    <citation type="submission" date="2016-11" db="EMBL/GenBank/DDBJ databases">
        <authorList>
            <person name="Varghese N."/>
            <person name="Submissions S."/>
        </authorList>
    </citation>
    <scope>NUCLEOTIDE SEQUENCE [LARGE SCALE GENOMIC DNA]</scope>
    <source>
        <strain evidence="7">DSM 21120</strain>
    </source>
</reference>
<dbReference type="PROSITE" id="PS00688">
    <property type="entry name" value="SIGMA54_INTERACT_3"/>
    <property type="match status" value="1"/>
</dbReference>